<dbReference type="NCBIfam" id="NF002386">
    <property type="entry name" value="PRK01402.1"/>
    <property type="match status" value="1"/>
</dbReference>
<dbReference type="AlphaFoldDB" id="A0A6A7Y1G3"/>
<dbReference type="GO" id="GO:0051082">
    <property type="term" value="F:unfolded protein binding"/>
    <property type="evidence" value="ECO:0007669"/>
    <property type="project" value="InterPro"/>
</dbReference>
<dbReference type="InterPro" id="IPR023212">
    <property type="entry name" value="Hsp33_helix_hairpin_bin_dom_sf"/>
</dbReference>
<sequence>MSSPVPSSNPSDPAVKPAAIGPAPVDSVLPFSVSPLDVRGRVALLGPAVDAILKRHDYPKPVSRLLGEAIVLTAMLGTALKFEGRFTLQTATDGAVDMIVVDFETPDRIRAYARFDRDAVEAMPASEAQPERLLGQGHLALTVDQGVHMQRYQGIVALDGTTLEEVAHQYFAQSEQIPTRVRLAVGEVMSRQPGEAPSHAWRAGGVMVQFLPEAPDRIAHRDLAPGDAPGGLDDEDGIREDEDDAWVEARALVDTVEDHELTDPDLTPERLLVRLFHERGVRVYEPHPIHDRCRCSREKVESMLAQFSEEEKTDMTVDGEIVVTCEFCSSVYRFRADEV</sequence>
<dbReference type="CDD" id="cd00498">
    <property type="entry name" value="Hsp33"/>
    <property type="match status" value="1"/>
</dbReference>
<evidence type="ECO:0000256" key="4">
    <source>
        <dbReference type="ARBA" id="ARBA00023186"/>
    </source>
</evidence>
<dbReference type="InterPro" id="IPR016153">
    <property type="entry name" value="Heat_shock_Hsp33_N"/>
</dbReference>
<dbReference type="InterPro" id="IPR016154">
    <property type="entry name" value="Heat_shock_Hsp33_C"/>
</dbReference>
<dbReference type="Gene3D" id="3.55.30.10">
    <property type="entry name" value="Hsp33 domain"/>
    <property type="match status" value="1"/>
</dbReference>
<reference evidence="6 7" key="1">
    <citation type="submission" date="2019-09" db="EMBL/GenBank/DDBJ databases">
        <title>Segnochrobactrum spirostomi gen. nov., sp. nov., isolated from the ciliate Spirostomum cf. yagiui and description of a novel family, Segnochrobactraceae fam. nov. within the order Rhizobiales of the class Alphaproteobacteria.</title>
        <authorList>
            <person name="Akter S."/>
            <person name="Shazib S.U.A."/>
            <person name="Shin M.K."/>
        </authorList>
    </citation>
    <scope>NUCLEOTIDE SEQUENCE [LARGE SCALE GENOMIC DNA]</scope>
    <source>
        <strain evidence="6 7">Sp-1</strain>
    </source>
</reference>
<dbReference type="GO" id="GO:0044183">
    <property type="term" value="F:protein folding chaperone"/>
    <property type="evidence" value="ECO:0007669"/>
    <property type="project" value="TreeGrafter"/>
</dbReference>
<dbReference type="GO" id="GO:0005737">
    <property type="term" value="C:cytoplasm"/>
    <property type="evidence" value="ECO:0007669"/>
    <property type="project" value="InterPro"/>
</dbReference>
<evidence type="ECO:0000256" key="1">
    <source>
        <dbReference type="ARBA" id="ARBA00022490"/>
    </source>
</evidence>
<accession>A0A6A7Y1G3</accession>
<proteinExistence type="predicted"/>
<keyword evidence="7" id="KW-1185">Reference proteome</keyword>
<name>A0A6A7Y1G3_9HYPH</name>
<dbReference type="PANTHER" id="PTHR30111:SF1">
    <property type="entry name" value="33 KDA CHAPERONIN"/>
    <property type="match status" value="1"/>
</dbReference>
<dbReference type="GO" id="GO:0042026">
    <property type="term" value="P:protein refolding"/>
    <property type="evidence" value="ECO:0007669"/>
    <property type="project" value="TreeGrafter"/>
</dbReference>
<dbReference type="PIRSF" id="PIRSF005261">
    <property type="entry name" value="Heat_shock_Hsp33"/>
    <property type="match status" value="1"/>
</dbReference>
<dbReference type="Gene3D" id="1.10.287.480">
    <property type="entry name" value="helix hairpin bin"/>
    <property type="match status" value="1"/>
</dbReference>
<evidence type="ECO:0000313" key="6">
    <source>
        <dbReference type="EMBL" id="MQT12516.1"/>
    </source>
</evidence>
<dbReference type="EMBL" id="VWNA01000001">
    <property type="protein sequence ID" value="MQT12516.1"/>
    <property type="molecule type" value="Genomic_DNA"/>
</dbReference>
<keyword evidence="5" id="KW-0676">Redox-active center</keyword>
<dbReference type="Gene3D" id="3.90.1280.10">
    <property type="entry name" value="HSP33 redox switch-like"/>
    <property type="match status" value="1"/>
</dbReference>
<keyword evidence="3" id="KW-1015">Disulfide bond</keyword>
<keyword evidence="1" id="KW-0963">Cytoplasm</keyword>
<organism evidence="6 7">
    <name type="scientific">Segnochrobactrum spirostomi</name>
    <dbReference type="NCBI Taxonomy" id="2608987"/>
    <lineage>
        <taxon>Bacteria</taxon>
        <taxon>Pseudomonadati</taxon>
        <taxon>Pseudomonadota</taxon>
        <taxon>Alphaproteobacteria</taxon>
        <taxon>Hyphomicrobiales</taxon>
        <taxon>Segnochrobactraceae</taxon>
        <taxon>Segnochrobactrum</taxon>
    </lineage>
</organism>
<dbReference type="RefSeq" id="WP_376767788.1">
    <property type="nucleotide sequence ID" value="NZ_VWNA01000001.1"/>
</dbReference>
<keyword evidence="2" id="KW-0862">Zinc</keyword>
<keyword evidence="4" id="KW-0143">Chaperone</keyword>
<gene>
    <name evidence="6" type="ORF">F0357_07535</name>
</gene>
<evidence type="ECO:0000256" key="2">
    <source>
        <dbReference type="ARBA" id="ARBA00022833"/>
    </source>
</evidence>
<evidence type="ECO:0000256" key="5">
    <source>
        <dbReference type="ARBA" id="ARBA00023284"/>
    </source>
</evidence>
<dbReference type="Pfam" id="PF01430">
    <property type="entry name" value="HSP33"/>
    <property type="match status" value="1"/>
</dbReference>
<dbReference type="PANTHER" id="PTHR30111">
    <property type="entry name" value="33 KDA CHAPERONIN"/>
    <property type="match status" value="1"/>
</dbReference>
<dbReference type="SUPFAM" id="SSF64397">
    <property type="entry name" value="Hsp33 domain"/>
    <property type="match status" value="1"/>
</dbReference>
<evidence type="ECO:0000313" key="7">
    <source>
        <dbReference type="Proteomes" id="UP000332515"/>
    </source>
</evidence>
<dbReference type="InterPro" id="IPR000397">
    <property type="entry name" value="Heat_shock_Hsp33"/>
</dbReference>
<dbReference type="Proteomes" id="UP000332515">
    <property type="component" value="Unassembled WGS sequence"/>
</dbReference>
<evidence type="ECO:0000256" key="3">
    <source>
        <dbReference type="ARBA" id="ARBA00023157"/>
    </source>
</evidence>
<dbReference type="SUPFAM" id="SSF118352">
    <property type="entry name" value="HSP33 redox switch-like"/>
    <property type="match status" value="1"/>
</dbReference>
<comment type="caution">
    <text evidence="6">The sequence shown here is derived from an EMBL/GenBank/DDBJ whole genome shotgun (WGS) entry which is preliminary data.</text>
</comment>
<protein>
    <submittedName>
        <fullName evidence="6">Hsp33 family molecular chaperone</fullName>
    </submittedName>
</protein>